<proteinExistence type="predicted"/>
<evidence type="ECO:0000256" key="1">
    <source>
        <dbReference type="SAM" id="Phobius"/>
    </source>
</evidence>
<keyword evidence="1" id="KW-1133">Transmembrane helix</keyword>
<reference evidence="2 3" key="1">
    <citation type="submission" date="2020-02" db="EMBL/GenBank/DDBJ databases">
        <authorList>
            <person name="Ma Q."/>
            <person name="Huang Y."/>
            <person name="Song X."/>
            <person name="Pei D."/>
        </authorList>
    </citation>
    <scope>NUCLEOTIDE SEQUENCE [LARGE SCALE GENOMIC DNA]</scope>
    <source>
        <strain evidence="2">Sxm20200214</strain>
        <tissue evidence="2">Leaf</tissue>
    </source>
</reference>
<organism evidence="2 3">
    <name type="scientific">Brassica carinata</name>
    <name type="common">Ethiopian mustard</name>
    <name type="synonym">Abyssinian cabbage</name>
    <dbReference type="NCBI Taxonomy" id="52824"/>
    <lineage>
        <taxon>Eukaryota</taxon>
        <taxon>Viridiplantae</taxon>
        <taxon>Streptophyta</taxon>
        <taxon>Embryophyta</taxon>
        <taxon>Tracheophyta</taxon>
        <taxon>Spermatophyta</taxon>
        <taxon>Magnoliopsida</taxon>
        <taxon>eudicotyledons</taxon>
        <taxon>Gunneridae</taxon>
        <taxon>Pentapetalae</taxon>
        <taxon>rosids</taxon>
        <taxon>malvids</taxon>
        <taxon>Brassicales</taxon>
        <taxon>Brassicaceae</taxon>
        <taxon>Brassiceae</taxon>
        <taxon>Brassica</taxon>
    </lineage>
</organism>
<accession>A0A8X7R7A8</accession>
<keyword evidence="3" id="KW-1185">Reference proteome</keyword>
<dbReference type="AlphaFoldDB" id="A0A8X7R7A8"/>
<gene>
    <name evidence="2" type="ORF">Bca52824_053035</name>
</gene>
<sequence>MPFLACPRLPDQVGLAPSCLFKSRGDLLFCGFIPRLSRVDEDPTAFGSSHLNLLVTWFLRCFLVVLGGGGLAVVWPRAFTLNSCHRFYKS</sequence>
<dbReference type="EMBL" id="JAAMPC010000011">
    <property type="protein sequence ID" value="KAG2281815.1"/>
    <property type="molecule type" value="Genomic_DNA"/>
</dbReference>
<feature type="transmembrane region" description="Helical" evidence="1">
    <location>
        <begin position="57"/>
        <end position="79"/>
    </location>
</feature>
<evidence type="ECO:0000313" key="3">
    <source>
        <dbReference type="Proteomes" id="UP000886595"/>
    </source>
</evidence>
<name>A0A8X7R7A8_BRACI</name>
<keyword evidence="1" id="KW-0472">Membrane</keyword>
<dbReference type="Proteomes" id="UP000886595">
    <property type="component" value="Unassembled WGS sequence"/>
</dbReference>
<keyword evidence="1" id="KW-0812">Transmembrane</keyword>
<comment type="caution">
    <text evidence="2">The sequence shown here is derived from an EMBL/GenBank/DDBJ whole genome shotgun (WGS) entry which is preliminary data.</text>
</comment>
<protein>
    <submittedName>
        <fullName evidence="2">Uncharacterized protein</fullName>
    </submittedName>
</protein>
<evidence type="ECO:0000313" key="2">
    <source>
        <dbReference type="EMBL" id="KAG2281815.1"/>
    </source>
</evidence>